<feature type="transmembrane region" description="Helical" evidence="1">
    <location>
        <begin position="310"/>
        <end position="330"/>
    </location>
</feature>
<name>A0A2R6PMM9_ACTCC</name>
<feature type="transmembrane region" description="Helical" evidence="1">
    <location>
        <begin position="157"/>
        <end position="190"/>
    </location>
</feature>
<keyword evidence="3" id="KW-1185">Reference proteome</keyword>
<protein>
    <submittedName>
        <fullName evidence="2">Taste receptor type 1 member 1 like</fullName>
    </submittedName>
</protein>
<dbReference type="FunCoup" id="A0A2R6PMM9">
    <property type="interactions" value="94"/>
</dbReference>
<keyword evidence="1" id="KW-0812">Transmembrane</keyword>
<evidence type="ECO:0000313" key="3">
    <source>
        <dbReference type="Proteomes" id="UP000241394"/>
    </source>
</evidence>
<reference evidence="3" key="2">
    <citation type="journal article" date="2018" name="BMC Genomics">
        <title>A manually annotated Actinidia chinensis var. chinensis (kiwifruit) genome highlights the challenges associated with draft genomes and gene prediction in plants.</title>
        <authorList>
            <person name="Pilkington S.M."/>
            <person name="Crowhurst R."/>
            <person name="Hilario E."/>
            <person name="Nardozza S."/>
            <person name="Fraser L."/>
            <person name="Peng Y."/>
            <person name="Gunaseelan K."/>
            <person name="Simpson R."/>
            <person name="Tahir J."/>
            <person name="Deroles S.C."/>
            <person name="Templeton K."/>
            <person name="Luo Z."/>
            <person name="Davy M."/>
            <person name="Cheng C."/>
            <person name="McNeilage M."/>
            <person name="Scaglione D."/>
            <person name="Liu Y."/>
            <person name="Zhang Q."/>
            <person name="Datson P."/>
            <person name="De Silva N."/>
            <person name="Gardiner S.E."/>
            <person name="Bassett H."/>
            <person name="Chagne D."/>
            <person name="McCallum J."/>
            <person name="Dzierzon H."/>
            <person name="Deng C."/>
            <person name="Wang Y.Y."/>
            <person name="Barron L."/>
            <person name="Manako K."/>
            <person name="Bowen J."/>
            <person name="Foster T.M."/>
            <person name="Erridge Z.A."/>
            <person name="Tiffin H."/>
            <person name="Waite C.N."/>
            <person name="Davies K.M."/>
            <person name="Grierson E.P."/>
            <person name="Laing W.A."/>
            <person name="Kirk R."/>
            <person name="Chen X."/>
            <person name="Wood M."/>
            <person name="Montefiori M."/>
            <person name="Brummell D.A."/>
            <person name="Schwinn K.E."/>
            <person name="Catanach A."/>
            <person name="Fullerton C."/>
            <person name="Li D."/>
            <person name="Meiyalaghan S."/>
            <person name="Nieuwenhuizen N."/>
            <person name="Read N."/>
            <person name="Prakash R."/>
            <person name="Hunter D."/>
            <person name="Zhang H."/>
            <person name="McKenzie M."/>
            <person name="Knabel M."/>
            <person name="Harris A."/>
            <person name="Allan A.C."/>
            <person name="Gleave A."/>
            <person name="Chen A."/>
            <person name="Janssen B.J."/>
            <person name="Plunkett B."/>
            <person name="Ampomah-Dwamena C."/>
            <person name="Voogd C."/>
            <person name="Leif D."/>
            <person name="Lafferty D."/>
            <person name="Souleyre E.J.F."/>
            <person name="Varkonyi-Gasic E."/>
            <person name="Gambi F."/>
            <person name="Hanley J."/>
            <person name="Yao J.L."/>
            <person name="Cheung J."/>
            <person name="David K.M."/>
            <person name="Warren B."/>
            <person name="Marsh K."/>
            <person name="Snowden K.C."/>
            <person name="Lin-Wang K."/>
            <person name="Brian L."/>
            <person name="Martinez-Sanchez M."/>
            <person name="Wang M."/>
            <person name="Ileperuma N."/>
            <person name="Macnee N."/>
            <person name="Campin R."/>
            <person name="McAtee P."/>
            <person name="Drummond R.S.M."/>
            <person name="Espley R.V."/>
            <person name="Ireland H.S."/>
            <person name="Wu R."/>
            <person name="Atkinson R.G."/>
            <person name="Karunairetnam S."/>
            <person name="Bulley S."/>
            <person name="Chunkath S."/>
            <person name="Hanley Z."/>
            <person name="Storey R."/>
            <person name="Thrimawithana A.H."/>
            <person name="Thomson S."/>
            <person name="David C."/>
            <person name="Testolin R."/>
            <person name="Huang H."/>
            <person name="Hellens R.P."/>
            <person name="Schaffer R.J."/>
        </authorList>
    </citation>
    <scope>NUCLEOTIDE SEQUENCE [LARGE SCALE GENOMIC DNA]</scope>
    <source>
        <strain evidence="3">cv. Red5</strain>
    </source>
</reference>
<evidence type="ECO:0000256" key="1">
    <source>
        <dbReference type="SAM" id="Phobius"/>
    </source>
</evidence>
<sequence length="425" mass="47964">MNSGANHVDVSSFRDHIVEEPNEANVPLLLQNPPYGISKSFIYDELRNFRISLKWCALDHSTYIGKLMSYTIFILLTICVPILSYLTIEVPESASAEDPISFNKLVHLPESALAMIAFFTLSRFFRRYGLRQLLFLNDLQEDSPYVRQGYTRELDKAFRYLACILLPTFFVELAHKIIFFSTVVVSIPYVHITNGVVLLNSMMLVLVLASWVYRTGVFLLVCGLFRLTCELQILRFEGFRDQLLELEGFGSDAGVIIFEEHLRIRKQLSETSHRYRWFIIGCLVTTTVTQLGALLLVFETKTQKSFFNSGELVVCSAVQLSGFFLSLLGATRITHRAQGIVSVASRWHMLVTSASVNSKENASPNQQNCGGSGFHSRQALVTYLQHNNGGITLFGYALDRGLLHTLFAFETSLVLWVLSKVVVLS</sequence>
<dbReference type="InterPro" id="IPR021924">
    <property type="entry name" value="DUF3537"/>
</dbReference>
<keyword evidence="1" id="KW-1133">Transmembrane helix</keyword>
<feature type="transmembrane region" description="Helical" evidence="1">
    <location>
        <begin position="202"/>
        <end position="225"/>
    </location>
</feature>
<keyword evidence="2" id="KW-0675">Receptor</keyword>
<dbReference type="Gramene" id="PSR93576">
    <property type="protein sequence ID" value="PSR93576"/>
    <property type="gene ID" value="CEY00_Acc28190"/>
</dbReference>
<organism evidence="2 3">
    <name type="scientific">Actinidia chinensis var. chinensis</name>
    <name type="common">Chinese soft-hair kiwi</name>
    <dbReference type="NCBI Taxonomy" id="1590841"/>
    <lineage>
        <taxon>Eukaryota</taxon>
        <taxon>Viridiplantae</taxon>
        <taxon>Streptophyta</taxon>
        <taxon>Embryophyta</taxon>
        <taxon>Tracheophyta</taxon>
        <taxon>Spermatophyta</taxon>
        <taxon>Magnoliopsida</taxon>
        <taxon>eudicotyledons</taxon>
        <taxon>Gunneridae</taxon>
        <taxon>Pentapetalae</taxon>
        <taxon>asterids</taxon>
        <taxon>Ericales</taxon>
        <taxon>Actinidiaceae</taxon>
        <taxon>Actinidia</taxon>
    </lineage>
</organism>
<dbReference type="OrthoDB" id="1895543at2759"/>
<dbReference type="AlphaFoldDB" id="A0A2R6PMM9"/>
<feature type="transmembrane region" description="Helical" evidence="1">
    <location>
        <begin position="108"/>
        <end position="125"/>
    </location>
</feature>
<dbReference type="Proteomes" id="UP000241394">
    <property type="component" value="Chromosome LG24"/>
</dbReference>
<dbReference type="PANTHER" id="PTHR31963:SF4">
    <property type="entry name" value="GUSTATORY RECEPTOR"/>
    <property type="match status" value="1"/>
</dbReference>
<dbReference type="Pfam" id="PF12056">
    <property type="entry name" value="DUF3537"/>
    <property type="match status" value="2"/>
</dbReference>
<gene>
    <name evidence="2" type="ORF">CEY00_Acc28190</name>
</gene>
<comment type="caution">
    <text evidence="2">The sequence shown here is derived from an EMBL/GenBank/DDBJ whole genome shotgun (WGS) entry which is preliminary data.</text>
</comment>
<keyword evidence="1" id="KW-0472">Membrane</keyword>
<accession>A0A2R6PMM9</accession>
<dbReference type="InParanoid" id="A0A2R6PMM9"/>
<dbReference type="OMA" id="TIFAFEF"/>
<dbReference type="EMBL" id="NKQK01000024">
    <property type="protein sequence ID" value="PSR93576.1"/>
    <property type="molecule type" value="Genomic_DNA"/>
</dbReference>
<reference evidence="2 3" key="1">
    <citation type="submission" date="2017-07" db="EMBL/GenBank/DDBJ databases">
        <title>An improved, manually edited Actinidia chinensis var. chinensis (kiwifruit) genome highlights the challenges associated with draft genomes and gene prediction in plants.</title>
        <authorList>
            <person name="Pilkington S."/>
            <person name="Crowhurst R."/>
            <person name="Hilario E."/>
            <person name="Nardozza S."/>
            <person name="Fraser L."/>
            <person name="Peng Y."/>
            <person name="Gunaseelan K."/>
            <person name="Simpson R."/>
            <person name="Tahir J."/>
            <person name="Deroles S."/>
            <person name="Templeton K."/>
            <person name="Luo Z."/>
            <person name="Davy M."/>
            <person name="Cheng C."/>
            <person name="Mcneilage M."/>
            <person name="Scaglione D."/>
            <person name="Liu Y."/>
            <person name="Zhang Q."/>
            <person name="Datson P."/>
            <person name="De Silva N."/>
            <person name="Gardiner S."/>
            <person name="Bassett H."/>
            <person name="Chagne D."/>
            <person name="Mccallum J."/>
            <person name="Dzierzon H."/>
            <person name="Deng C."/>
            <person name="Wang Y.-Y."/>
            <person name="Barron N."/>
            <person name="Manako K."/>
            <person name="Bowen J."/>
            <person name="Foster T."/>
            <person name="Erridge Z."/>
            <person name="Tiffin H."/>
            <person name="Waite C."/>
            <person name="Davies K."/>
            <person name="Grierson E."/>
            <person name="Laing W."/>
            <person name="Kirk R."/>
            <person name="Chen X."/>
            <person name="Wood M."/>
            <person name="Montefiori M."/>
            <person name="Brummell D."/>
            <person name="Schwinn K."/>
            <person name="Catanach A."/>
            <person name="Fullerton C."/>
            <person name="Li D."/>
            <person name="Meiyalaghan S."/>
            <person name="Nieuwenhuizen N."/>
            <person name="Read N."/>
            <person name="Prakash R."/>
            <person name="Hunter D."/>
            <person name="Zhang H."/>
            <person name="Mckenzie M."/>
            <person name="Knabel M."/>
            <person name="Harris A."/>
            <person name="Allan A."/>
            <person name="Chen A."/>
            <person name="Janssen B."/>
            <person name="Plunkett B."/>
            <person name="Dwamena C."/>
            <person name="Voogd C."/>
            <person name="Leif D."/>
            <person name="Lafferty D."/>
            <person name="Souleyre E."/>
            <person name="Varkonyi-Gasic E."/>
            <person name="Gambi F."/>
            <person name="Hanley J."/>
            <person name="Yao J.-L."/>
            <person name="Cheung J."/>
            <person name="David K."/>
            <person name="Warren B."/>
            <person name="Marsh K."/>
            <person name="Snowden K."/>
            <person name="Lin-Wang K."/>
            <person name="Brian L."/>
            <person name="Martinez-Sanchez M."/>
            <person name="Wang M."/>
            <person name="Ileperuma N."/>
            <person name="Macnee N."/>
            <person name="Campin R."/>
            <person name="Mcatee P."/>
            <person name="Drummond R."/>
            <person name="Espley R."/>
            <person name="Ireland H."/>
            <person name="Wu R."/>
            <person name="Atkinson R."/>
            <person name="Karunairetnam S."/>
            <person name="Bulley S."/>
            <person name="Chunkath S."/>
            <person name="Hanley Z."/>
            <person name="Storey R."/>
            <person name="Thrimawithana A."/>
            <person name="Thomson S."/>
            <person name="David C."/>
            <person name="Testolin R."/>
        </authorList>
    </citation>
    <scope>NUCLEOTIDE SEQUENCE [LARGE SCALE GENOMIC DNA]</scope>
    <source>
        <strain evidence="3">cv. Red5</strain>
        <tissue evidence="2">Young leaf</tissue>
    </source>
</reference>
<dbReference type="STRING" id="1590841.A0A2R6PMM9"/>
<feature type="transmembrane region" description="Helical" evidence="1">
    <location>
        <begin position="67"/>
        <end position="88"/>
    </location>
</feature>
<dbReference type="PANTHER" id="PTHR31963">
    <property type="entry name" value="RAS GUANINE NUCLEOTIDE EXCHANGE FACTOR K"/>
    <property type="match status" value="1"/>
</dbReference>
<feature type="transmembrane region" description="Helical" evidence="1">
    <location>
        <begin position="275"/>
        <end position="298"/>
    </location>
</feature>
<proteinExistence type="predicted"/>
<evidence type="ECO:0000313" key="2">
    <source>
        <dbReference type="EMBL" id="PSR93576.1"/>
    </source>
</evidence>